<organism evidence="1 2">
    <name type="scientific">Thalassotalea litorea</name>
    <dbReference type="NCBI Taxonomy" id="2020715"/>
    <lineage>
        <taxon>Bacteria</taxon>
        <taxon>Pseudomonadati</taxon>
        <taxon>Pseudomonadota</taxon>
        <taxon>Gammaproteobacteria</taxon>
        <taxon>Alteromonadales</taxon>
        <taxon>Colwelliaceae</taxon>
        <taxon>Thalassotalea</taxon>
    </lineage>
</organism>
<name>A0A5R9IFI6_9GAMM</name>
<evidence type="ECO:0000313" key="2">
    <source>
        <dbReference type="Proteomes" id="UP000307790"/>
    </source>
</evidence>
<dbReference type="RefSeq" id="WP_138320247.1">
    <property type="nucleotide sequence ID" value="NZ_VCBC01000011.1"/>
</dbReference>
<proteinExistence type="predicted"/>
<sequence length="168" mass="18561">MQAFGQQWLLNAEYAEQTLQTPVGKFDPEYHLIEAGIHFRAVTFILGYESLGSDDGLAGFATPLATLHKFNGFTDQFLTTPAQGLHDWHATLGGGIFSGKWSLGYHDFEADDVAPLIDDFGKEYNAQYTQPLGEHFSAGVKYANYEGGDLATEKADTDKLWVWIGATF</sequence>
<protein>
    <submittedName>
        <fullName evidence="1">Uncharacterized protein</fullName>
    </submittedName>
</protein>
<gene>
    <name evidence="1" type="ORF">FE810_11685</name>
</gene>
<dbReference type="OrthoDB" id="9767539at2"/>
<dbReference type="AlphaFoldDB" id="A0A5R9IFI6"/>
<dbReference type="EMBL" id="VCBC01000011">
    <property type="protein sequence ID" value="TLU64264.1"/>
    <property type="molecule type" value="Genomic_DNA"/>
</dbReference>
<keyword evidence="2" id="KW-1185">Reference proteome</keyword>
<reference evidence="1 2" key="1">
    <citation type="submission" date="2019-05" db="EMBL/GenBank/DDBJ databases">
        <title>Genome sequences of Thalassotalea litorea 1K03283.</title>
        <authorList>
            <person name="Zhang D."/>
        </authorList>
    </citation>
    <scope>NUCLEOTIDE SEQUENCE [LARGE SCALE GENOMIC DNA]</scope>
    <source>
        <strain evidence="1 2">MCCC 1K03283</strain>
    </source>
</reference>
<evidence type="ECO:0000313" key="1">
    <source>
        <dbReference type="EMBL" id="TLU64264.1"/>
    </source>
</evidence>
<comment type="caution">
    <text evidence="1">The sequence shown here is derived from an EMBL/GenBank/DDBJ whole genome shotgun (WGS) entry which is preliminary data.</text>
</comment>
<accession>A0A5R9IFI6</accession>
<dbReference type="Proteomes" id="UP000307790">
    <property type="component" value="Unassembled WGS sequence"/>
</dbReference>